<proteinExistence type="predicted"/>
<feature type="transmembrane region" description="Helical" evidence="1">
    <location>
        <begin position="6"/>
        <end position="31"/>
    </location>
</feature>
<dbReference type="AlphaFoldDB" id="E3UN10"/>
<evidence type="ECO:0000256" key="1">
    <source>
        <dbReference type="SAM" id="Phobius"/>
    </source>
</evidence>
<geneLocation type="plasmid" evidence="2">
    <name>unnamed</name>
</geneLocation>
<feature type="transmembrane region" description="Helical" evidence="1">
    <location>
        <begin position="70"/>
        <end position="89"/>
    </location>
</feature>
<feature type="transmembrane region" description="Helical" evidence="1">
    <location>
        <begin position="43"/>
        <end position="64"/>
    </location>
</feature>
<name>E3UN10_CLOPF</name>
<keyword evidence="2" id="KW-0614">Plasmid</keyword>
<reference evidence="2" key="1">
    <citation type="journal article" date="2010" name="Infect. Immun.">
        <title>Characterization of toxin plasmids in Clostridium perfringens type C isolates.</title>
        <authorList>
            <person name="Gurjar A."/>
            <person name="Li J."/>
            <person name="McClane B.A."/>
        </authorList>
    </citation>
    <scope>NUCLEOTIDE SEQUENCE</scope>
    <source>
        <strain evidence="2">CN866</strain>
        <plasmid evidence="2">unnamed</plasmid>
    </source>
</reference>
<protein>
    <submittedName>
        <fullName evidence="2">Uncharacterized protein</fullName>
    </submittedName>
</protein>
<sequence length="90" mass="10462">MLVNIIILFSIKVYYLYSFFLKKFSIAFLSFLRRNVKSKNSIIFFLVWVPPSLKLFFRIFPLFLKISSLVSLNLAFSAAFIIPAAIFILA</sequence>
<organism evidence="2">
    <name type="scientific">Clostridium perfringens C</name>
    <dbReference type="NCBI Taxonomy" id="79668"/>
    <lineage>
        <taxon>Bacteria</taxon>
        <taxon>Bacillati</taxon>
        <taxon>Bacillota</taxon>
        <taxon>Clostridia</taxon>
        <taxon>Eubacteriales</taxon>
        <taxon>Clostridiaceae</taxon>
        <taxon>Clostridium</taxon>
    </lineage>
</organism>
<keyword evidence="1" id="KW-0812">Transmembrane</keyword>
<dbReference type="EMBL" id="HM480840">
    <property type="protein sequence ID" value="ADO24126.1"/>
    <property type="molecule type" value="Genomic_DNA"/>
</dbReference>
<evidence type="ECO:0000313" key="2">
    <source>
        <dbReference type="EMBL" id="ADO24126.1"/>
    </source>
</evidence>
<accession>E3UN10</accession>
<keyword evidence="1" id="KW-0472">Membrane</keyword>
<keyword evidence="1" id="KW-1133">Transmembrane helix</keyword>